<evidence type="ECO:0000256" key="9">
    <source>
        <dbReference type="SAM" id="Phobius"/>
    </source>
</evidence>
<dbReference type="PANTHER" id="PTHR11795:SF445">
    <property type="entry name" value="AMINO ACID ABC TRANSPORTER PERMEASE PROTEIN"/>
    <property type="match status" value="1"/>
</dbReference>
<proteinExistence type="inferred from homology"/>
<keyword evidence="4 9" id="KW-0812">Transmembrane</keyword>
<name>A0A515DEE2_9BURK</name>
<evidence type="ECO:0000256" key="3">
    <source>
        <dbReference type="ARBA" id="ARBA00022475"/>
    </source>
</evidence>
<feature type="transmembrane region" description="Helical" evidence="9">
    <location>
        <begin position="96"/>
        <end position="115"/>
    </location>
</feature>
<keyword evidence="5" id="KW-0029">Amino-acid transport</keyword>
<dbReference type="GO" id="GO:0022857">
    <property type="term" value="F:transmembrane transporter activity"/>
    <property type="evidence" value="ECO:0007669"/>
    <property type="project" value="InterPro"/>
</dbReference>
<dbReference type="GO" id="GO:0005886">
    <property type="term" value="C:plasma membrane"/>
    <property type="evidence" value="ECO:0007669"/>
    <property type="project" value="UniProtKB-SubCell"/>
</dbReference>
<keyword evidence="2" id="KW-0813">Transport</keyword>
<dbReference type="GO" id="GO:0006865">
    <property type="term" value="P:amino acid transport"/>
    <property type="evidence" value="ECO:0007669"/>
    <property type="project" value="UniProtKB-KW"/>
</dbReference>
<dbReference type="EMBL" id="CP035503">
    <property type="protein sequence ID" value="QDL38781.1"/>
    <property type="molecule type" value="Genomic_DNA"/>
</dbReference>
<gene>
    <name evidence="10" type="ORF">EUB48_16950</name>
</gene>
<comment type="subcellular location">
    <subcellularLocation>
        <location evidence="1">Cell membrane</location>
        <topology evidence="1">Multi-pass membrane protein</topology>
    </subcellularLocation>
</comment>
<organism evidence="10 11">
    <name type="scientific">Rhodoferax sediminis</name>
    <dbReference type="NCBI Taxonomy" id="2509614"/>
    <lineage>
        <taxon>Bacteria</taxon>
        <taxon>Pseudomonadati</taxon>
        <taxon>Pseudomonadota</taxon>
        <taxon>Betaproteobacteria</taxon>
        <taxon>Burkholderiales</taxon>
        <taxon>Comamonadaceae</taxon>
        <taxon>Rhodoferax</taxon>
    </lineage>
</organism>
<sequence length="293" mass="30834">MHIFIQVVIDGVILGGFYALMAQGLSMIFGIMRVINLAHGEFLVIGAYLAWMAQRYLGIDVLMALPILIVVGFAVGWVVSRLLIIPVLERPELMPLLITFGLAALIQGVLTLVFTTTPRITTASYSDSVLALFGYRVSVAKVVMLIAAIVLLGLLALFLNRTKAGKAMRATAENREAARIVGIDVTRIYCAAFGVGTATAVAAGALFSVTQGFYPFSGPLFTLKAFVIVILGGRGRIAGTLAAAMFVGLIESALSGYVPNVGTGLGTAAAFILVVVVLAARPKGIFQLRGVTA</sequence>
<keyword evidence="7 9" id="KW-0472">Membrane</keyword>
<keyword evidence="11" id="KW-1185">Reference proteome</keyword>
<feature type="transmembrane region" description="Helical" evidence="9">
    <location>
        <begin position="135"/>
        <end position="159"/>
    </location>
</feature>
<dbReference type="CDD" id="cd06582">
    <property type="entry name" value="TM_PBP1_LivH_like"/>
    <property type="match status" value="1"/>
</dbReference>
<dbReference type="InterPro" id="IPR001851">
    <property type="entry name" value="ABC_transp_permease"/>
</dbReference>
<feature type="transmembrane region" description="Helical" evidence="9">
    <location>
        <begin position="238"/>
        <end position="258"/>
    </location>
</feature>
<evidence type="ECO:0000313" key="11">
    <source>
        <dbReference type="Proteomes" id="UP000316798"/>
    </source>
</evidence>
<dbReference type="PANTHER" id="PTHR11795">
    <property type="entry name" value="BRANCHED-CHAIN AMINO ACID TRANSPORT SYSTEM PERMEASE PROTEIN LIVH"/>
    <property type="match status" value="1"/>
</dbReference>
<protein>
    <submittedName>
        <fullName evidence="10">Branched-chain amino acid ABC transporter permease</fullName>
    </submittedName>
</protein>
<comment type="similarity">
    <text evidence="8">Belongs to the binding-protein-dependent transport system permease family. LivHM subfamily.</text>
</comment>
<evidence type="ECO:0000256" key="4">
    <source>
        <dbReference type="ARBA" id="ARBA00022692"/>
    </source>
</evidence>
<evidence type="ECO:0000313" key="10">
    <source>
        <dbReference type="EMBL" id="QDL38781.1"/>
    </source>
</evidence>
<feature type="transmembrane region" description="Helical" evidence="9">
    <location>
        <begin position="63"/>
        <end position="84"/>
    </location>
</feature>
<evidence type="ECO:0000256" key="7">
    <source>
        <dbReference type="ARBA" id="ARBA00023136"/>
    </source>
</evidence>
<reference evidence="10 11" key="1">
    <citation type="submission" date="2019-01" db="EMBL/GenBank/DDBJ databases">
        <title>Genomic insights into a novel species Rhodoferax sp.</title>
        <authorList>
            <person name="Jin L."/>
        </authorList>
    </citation>
    <scope>NUCLEOTIDE SEQUENCE [LARGE SCALE GENOMIC DNA]</scope>
    <source>
        <strain evidence="10 11">CHu59-6-5</strain>
    </source>
</reference>
<dbReference type="RefSeq" id="WP_142820219.1">
    <property type="nucleotide sequence ID" value="NZ_CP035503.1"/>
</dbReference>
<evidence type="ECO:0000256" key="8">
    <source>
        <dbReference type="ARBA" id="ARBA00037998"/>
    </source>
</evidence>
<evidence type="ECO:0000256" key="1">
    <source>
        <dbReference type="ARBA" id="ARBA00004651"/>
    </source>
</evidence>
<dbReference type="KEGG" id="rhf:EUB48_16950"/>
<feature type="transmembrane region" description="Helical" evidence="9">
    <location>
        <begin position="264"/>
        <end position="280"/>
    </location>
</feature>
<evidence type="ECO:0000256" key="2">
    <source>
        <dbReference type="ARBA" id="ARBA00022448"/>
    </source>
</evidence>
<accession>A0A515DEE2</accession>
<evidence type="ECO:0000256" key="6">
    <source>
        <dbReference type="ARBA" id="ARBA00022989"/>
    </source>
</evidence>
<dbReference type="AlphaFoldDB" id="A0A515DEE2"/>
<dbReference type="InterPro" id="IPR052157">
    <property type="entry name" value="BCAA_transport_permease"/>
</dbReference>
<keyword evidence="6 9" id="KW-1133">Transmembrane helix</keyword>
<dbReference type="Proteomes" id="UP000316798">
    <property type="component" value="Chromosome"/>
</dbReference>
<feature type="transmembrane region" description="Helical" evidence="9">
    <location>
        <begin position="188"/>
        <end position="207"/>
    </location>
</feature>
<dbReference type="Pfam" id="PF02653">
    <property type="entry name" value="BPD_transp_2"/>
    <property type="match status" value="1"/>
</dbReference>
<feature type="transmembrane region" description="Helical" evidence="9">
    <location>
        <begin position="38"/>
        <end position="57"/>
    </location>
</feature>
<keyword evidence="3" id="KW-1003">Cell membrane</keyword>
<dbReference type="OrthoDB" id="9807115at2"/>
<evidence type="ECO:0000256" key="5">
    <source>
        <dbReference type="ARBA" id="ARBA00022970"/>
    </source>
</evidence>